<dbReference type="PANTHER" id="PTHR20930:SF0">
    <property type="entry name" value="PROTEIN ILRUN"/>
    <property type="match status" value="1"/>
</dbReference>
<dbReference type="InterPro" id="IPR009060">
    <property type="entry name" value="UBA-like_sf"/>
</dbReference>
<dbReference type="Pfam" id="PF16158">
    <property type="entry name" value="N_BRCA1_IG"/>
    <property type="match status" value="1"/>
</dbReference>
<dbReference type="CDD" id="cd14349">
    <property type="entry name" value="UBA_CF106"/>
    <property type="match status" value="1"/>
</dbReference>
<evidence type="ECO:0000313" key="4">
    <source>
        <dbReference type="RefSeq" id="XP_005106727.1"/>
    </source>
</evidence>
<evidence type="ECO:0000256" key="1">
    <source>
        <dbReference type="SAM" id="MobiDB-lite"/>
    </source>
</evidence>
<name>A0ABM0K1T3_APLCA</name>
<dbReference type="InterPro" id="IPR013783">
    <property type="entry name" value="Ig-like_fold"/>
</dbReference>
<feature type="domain" description="Nbr1 FW" evidence="2">
    <location>
        <begin position="83"/>
        <end position="180"/>
    </location>
</feature>
<sequence length="274" mass="29748">MDVDIDNDFDGKFLDQFRSMGTTDRDVLIAEFQAVLGNQINPESCAFFLDMNNWNLQNAVCSYYDFEQPTNLQPSMSVLGDLTIGDGESVAPSTTFIKTWKIKNQGMDRWPPGCHLRFCSGDNLSTVERRMVDALLPGEELDVSIEMRSPAASGAYHSMWRMSTATGIYFGDVINVQVMVAEGGLLGLTQQLARIGGTPGQVSIPNPFPQPAGHHSSSMDAATQPQPQPQPQQQQIVLFSGGPAAGQMQQQQDPTGGGGLERPAASIEEDTDMS</sequence>
<dbReference type="SUPFAM" id="SSF46934">
    <property type="entry name" value="UBA-like"/>
    <property type="match status" value="1"/>
</dbReference>
<evidence type="ECO:0000313" key="3">
    <source>
        <dbReference type="Proteomes" id="UP000694888"/>
    </source>
</evidence>
<dbReference type="Pfam" id="PF14555">
    <property type="entry name" value="UBA_4"/>
    <property type="match status" value="1"/>
</dbReference>
<dbReference type="InterPro" id="IPR039517">
    <property type="entry name" value="C6orf106_UBA-like"/>
</dbReference>
<dbReference type="GeneID" id="101861536"/>
<keyword evidence="3" id="KW-1185">Reference proteome</keyword>
<dbReference type="PANTHER" id="PTHR20930">
    <property type="entry name" value="OVARIAN CARCINOMA ANTIGEN CA125-RELATED"/>
    <property type="match status" value="1"/>
</dbReference>
<feature type="region of interest" description="Disordered" evidence="1">
    <location>
        <begin position="199"/>
        <end position="274"/>
    </location>
</feature>
<organism evidence="3 4">
    <name type="scientific">Aplysia californica</name>
    <name type="common">California sea hare</name>
    <dbReference type="NCBI Taxonomy" id="6500"/>
    <lineage>
        <taxon>Eukaryota</taxon>
        <taxon>Metazoa</taxon>
        <taxon>Spiralia</taxon>
        <taxon>Lophotrochozoa</taxon>
        <taxon>Mollusca</taxon>
        <taxon>Gastropoda</taxon>
        <taxon>Heterobranchia</taxon>
        <taxon>Euthyneura</taxon>
        <taxon>Tectipleura</taxon>
        <taxon>Aplysiida</taxon>
        <taxon>Aplysioidea</taxon>
        <taxon>Aplysiidae</taxon>
        <taxon>Aplysia</taxon>
    </lineage>
</organism>
<gene>
    <name evidence="4" type="primary">LOC101861536</name>
</gene>
<dbReference type="InterPro" id="IPR032350">
    <property type="entry name" value="Nbr1_FW"/>
</dbReference>
<feature type="compositionally biased region" description="Low complexity" evidence="1">
    <location>
        <begin position="231"/>
        <end position="254"/>
    </location>
</feature>
<dbReference type="Gene3D" id="2.60.40.10">
    <property type="entry name" value="Immunoglobulins"/>
    <property type="match status" value="1"/>
</dbReference>
<dbReference type="CDD" id="cd14947">
    <property type="entry name" value="NBR1_like"/>
    <property type="match status" value="1"/>
</dbReference>
<accession>A0ABM0K1T3</accession>
<reference evidence="4" key="1">
    <citation type="submission" date="2025-08" db="UniProtKB">
        <authorList>
            <consortium name="RefSeq"/>
        </authorList>
    </citation>
    <scope>IDENTIFICATION</scope>
</reference>
<dbReference type="Proteomes" id="UP000694888">
    <property type="component" value="Unplaced"/>
</dbReference>
<proteinExistence type="predicted"/>
<dbReference type="RefSeq" id="XP_005106727.1">
    <property type="nucleotide sequence ID" value="XM_005106670.3"/>
</dbReference>
<protein>
    <submittedName>
        <fullName evidence="4">Protein ILRUN</fullName>
    </submittedName>
</protein>
<dbReference type="Gene3D" id="1.10.8.10">
    <property type="entry name" value="DNA helicase RuvA subunit, C-terminal domain"/>
    <property type="match status" value="1"/>
</dbReference>
<evidence type="ECO:0000259" key="2">
    <source>
        <dbReference type="Pfam" id="PF16158"/>
    </source>
</evidence>